<name>A0A1H7N829_STRJI</name>
<reference evidence="3" key="1">
    <citation type="submission" date="2016-10" db="EMBL/GenBank/DDBJ databases">
        <authorList>
            <person name="Varghese N."/>
        </authorList>
    </citation>
    <scope>NUCLEOTIDE SEQUENCE [LARGE SCALE GENOMIC DNA]</scope>
    <source>
        <strain evidence="3">DSM 45096 / BCRC 16803 / CGMCC 4.1857 / CIP 109030 / JCM 12277 / KCTC 19219 / NBRC 100920 / 33214</strain>
    </source>
</reference>
<feature type="transmembrane region" description="Helical" evidence="1">
    <location>
        <begin position="45"/>
        <end position="66"/>
    </location>
</feature>
<evidence type="ECO:0000313" key="2">
    <source>
        <dbReference type="EMBL" id="SEL19047.1"/>
    </source>
</evidence>
<sequence>MRRGAPVRRWRWVVGVYVVGFVEGTCVHAYDVVAGGLQAYASWPLASQVLFHALLGLDLWAAVLVLRRRPTGPVLAAAIMAADLTANWWGNWGRLVRHPLDYLQPVGLLPMTLFGLFVFATAAPLRREFRSRDGEGARAASGRPCPP</sequence>
<dbReference type="AlphaFoldDB" id="A0A1H7N829"/>
<feature type="transmembrane region" description="Helical" evidence="1">
    <location>
        <begin position="73"/>
        <end position="90"/>
    </location>
</feature>
<evidence type="ECO:0000313" key="3">
    <source>
        <dbReference type="Proteomes" id="UP000183015"/>
    </source>
</evidence>
<feature type="transmembrane region" description="Helical" evidence="1">
    <location>
        <begin position="102"/>
        <end position="123"/>
    </location>
</feature>
<dbReference type="OrthoDB" id="4319615at2"/>
<proteinExistence type="predicted"/>
<organism evidence="2 3">
    <name type="scientific">Streptacidiphilus jiangxiensis</name>
    <dbReference type="NCBI Taxonomy" id="235985"/>
    <lineage>
        <taxon>Bacteria</taxon>
        <taxon>Bacillati</taxon>
        <taxon>Actinomycetota</taxon>
        <taxon>Actinomycetes</taxon>
        <taxon>Kitasatosporales</taxon>
        <taxon>Streptomycetaceae</taxon>
        <taxon>Streptacidiphilus</taxon>
    </lineage>
</organism>
<protein>
    <submittedName>
        <fullName evidence="2">Uncharacterized protein</fullName>
    </submittedName>
</protein>
<dbReference type="Proteomes" id="UP000183015">
    <property type="component" value="Unassembled WGS sequence"/>
</dbReference>
<accession>A0A1H7N829</accession>
<feature type="transmembrane region" description="Helical" evidence="1">
    <location>
        <begin position="12"/>
        <end position="33"/>
    </location>
</feature>
<keyword evidence="1" id="KW-0812">Transmembrane</keyword>
<evidence type="ECO:0000256" key="1">
    <source>
        <dbReference type="SAM" id="Phobius"/>
    </source>
</evidence>
<dbReference type="STRING" id="235985.SAMN05414137_106230"/>
<dbReference type="EMBL" id="FOAZ01000006">
    <property type="protein sequence ID" value="SEL19047.1"/>
    <property type="molecule type" value="Genomic_DNA"/>
</dbReference>
<dbReference type="eggNOG" id="ENOG5033NVP">
    <property type="taxonomic scope" value="Bacteria"/>
</dbReference>
<keyword evidence="3" id="KW-1185">Reference proteome</keyword>
<keyword evidence="1" id="KW-0472">Membrane</keyword>
<gene>
    <name evidence="2" type="ORF">SAMN05414137_106230</name>
</gene>
<keyword evidence="1" id="KW-1133">Transmembrane helix</keyword>